<proteinExistence type="predicted"/>
<evidence type="ECO:0000313" key="1">
    <source>
        <dbReference type="EMBL" id="VAX03400.1"/>
    </source>
</evidence>
<gene>
    <name evidence="1" type="ORF">MNBD_GAMMA19-2016</name>
</gene>
<dbReference type="EMBL" id="UOFV01000395">
    <property type="protein sequence ID" value="VAX03400.1"/>
    <property type="molecule type" value="Genomic_DNA"/>
</dbReference>
<organism evidence="1">
    <name type="scientific">hydrothermal vent metagenome</name>
    <dbReference type="NCBI Taxonomy" id="652676"/>
    <lineage>
        <taxon>unclassified sequences</taxon>
        <taxon>metagenomes</taxon>
        <taxon>ecological metagenomes</taxon>
    </lineage>
</organism>
<reference evidence="1" key="1">
    <citation type="submission" date="2018-06" db="EMBL/GenBank/DDBJ databases">
        <authorList>
            <person name="Zhirakovskaya E."/>
        </authorList>
    </citation>
    <scope>NUCLEOTIDE SEQUENCE</scope>
</reference>
<dbReference type="AlphaFoldDB" id="A0A3B1AZD7"/>
<protein>
    <submittedName>
        <fullName evidence="1">Uncharacterized protein</fullName>
    </submittedName>
</protein>
<sequence length="45" mass="4986">MLEKIATALAQLKPQGTFSAKKTTDVTDLHIETKPVGRLKFPIFT</sequence>
<name>A0A3B1AZD7_9ZZZZ</name>
<accession>A0A3B1AZD7</accession>